<evidence type="ECO:0000259" key="1">
    <source>
        <dbReference type="Pfam" id="PF00561"/>
    </source>
</evidence>
<dbReference type="Proteomes" id="UP000226192">
    <property type="component" value="Unassembled WGS sequence"/>
</dbReference>
<name>A0A2C5YEC6_9HYPO</name>
<dbReference type="PANTHER" id="PTHR43433">
    <property type="entry name" value="HYDROLASE, ALPHA/BETA FOLD FAMILY PROTEIN"/>
    <property type="match status" value="1"/>
</dbReference>
<feature type="domain" description="AB hydrolase-1" evidence="1">
    <location>
        <begin position="31"/>
        <end position="272"/>
    </location>
</feature>
<proteinExistence type="predicted"/>
<dbReference type="Gene3D" id="3.40.50.1820">
    <property type="entry name" value="alpha/beta hydrolase"/>
    <property type="match status" value="1"/>
</dbReference>
<sequence length="297" mass="32586">MTGECVQDEFADAGGTRFAYRRLGRTQGVRLMLLMGFRGTMDDWDPALVKALAATRPMLLVDNPGAGRSAGHVPQSIGDWAQQCIELLHVLGLGQVDVLGFSMGGCVAQMMALNAPQVVRRLVLCGTTPSTGPEVTRAPIEPFNRLSAAVTDEERRDAFLAVFFTSSERSQAAGRASWHRIANAAMGRAPTPQTPPEKARRQAVAFAKFMDRRQASQASFDRLHELRLPVLVANGSHDVLLPTHNSIVLWSKLKHADAQLHLFPDSGHGFLFQYARSFARLVSHFLDDDDGRVDSRL</sequence>
<gene>
    <name evidence="2" type="ORF">CDD81_3090</name>
</gene>
<dbReference type="InterPro" id="IPR050471">
    <property type="entry name" value="AB_hydrolase"/>
</dbReference>
<protein>
    <recommendedName>
        <fullName evidence="1">AB hydrolase-1 domain-containing protein</fullName>
    </recommendedName>
</protein>
<dbReference type="SUPFAM" id="SSF53474">
    <property type="entry name" value="alpha/beta-Hydrolases"/>
    <property type="match status" value="1"/>
</dbReference>
<dbReference type="EMBL" id="NJET01000020">
    <property type="protein sequence ID" value="PHH65231.1"/>
    <property type="molecule type" value="Genomic_DNA"/>
</dbReference>
<dbReference type="InterPro" id="IPR029058">
    <property type="entry name" value="AB_hydrolase_fold"/>
</dbReference>
<evidence type="ECO:0000313" key="3">
    <source>
        <dbReference type="Proteomes" id="UP000226192"/>
    </source>
</evidence>
<dbReference type="PANTHER" id="PTHR43433:SF10">
    <property type="entry name" value="AB HYDROLASE-1 DOMAIN-CONTAINING PROTEIN"/>
    <property type="match status" value="1"/>
</dbReference>
<dbReference type="AlphaFoldDB" id="A0A2C5YEC6"/>
<evidence type="ECO:0000313" key="2">
    <source>
        <dbReference type="EMBL" id="PHH65231.1"/>
    </source>
</evidence>
<keyword evidence="3" id="KW-1185">Reference proteome</keyword>
<dbReference type="InterPro" id="IPR000073">
    <property type="entry name" value="AB_hydrolase_1"/>
</dbReference>
<reference evidence="2 3" key="1">
    <citation type="submission" date="2017-06" db="EMBL/GenBank/DDBJ databases">
        <title>Ant-infecting Ophiocordyceps genomes reveal a high diversity of potential behavioral manipulation genes and a possible major role for enterotoxins.</title>
        <authorList>
            <person name="De Bekker C."/>
            <person name="Evans H.C."/>
            <person name="Brachmann A."/>
            <person name="Hughes D.P."/>
        </authorList>
    </citation>
    <scope>NUCLEOTIDE SEQUENCE [LARGE SCALE GENOMIC DNA]</scope>
    <source>
        <strain evidence="2 3">Map64</strain>
    </source>
</reference>
<organism evidence="2 3">
    <name type="scientific">Ophiocordyceps australis</name>
    <dbReference type="NCBI Taxonomy" id="1399860"/>
    <lineage>
        <taxon>Eukaryota</taxon>
        <taxon>Fungi</taxon>
        <taxon>Dikarya</taxon>
        <taxon>Ascomycota</taxon>
        <taxon>Pezizomycotina</taxon>
        <taxon>Sordariomycetes</taxon>
        <taxon>Hypocreomycetidae</taxon>
        <taxon>Hypocreales</taxon>
        <taxon>Ophiocordycipitaceae</taxon>
        <taxon>Ophiocordyceps</taxon>
    </lineage>
</organism>
<accession>A0A2C5YEC6</accession>
<dbReference type="STRING" id="1399860.A0A2C5YEC6"/>
<comment type="caution">
    <text evidence="2">The sequence shown here is derived from an EMBL/GenBank/DDBJ whole genome shotgun (WGS) entry which is preliminary data.</text>
</comment>
<dbReference type="OrthoDB" id="8119704at2759"/>
<dbReference type="Pfam" id="PF00561">
    <property type="entry name" value="Abhydrolase_1"/>
    <property type="match status" value="1"/>
</dbReference>